<comment type="caution">
    <text evidence="2">The sequence shown here is derived from an EMBL/GenBank/DDBJ whole genome shotgun (WGS) entry which is preliminary data.</text>
</comment>
<reference evidence="2" key="1">
    <citation type="submission" date="2020-10" db="EMBL/GenBank/DDBJ databases">
        <authorList>
            <person name="Gilroy R."/>
        </authorList>
    </citation>
    <scope>NUCLEOTIDE SEQUENCE</scope>
    <source>
        <strain evidence="2">17213</strain>
    </source>
</reference>
<dbReference type="Gene3D" id="3.10.450.710">
    <property type="entry name" value="Tgt2/MlaC"/>
    <property type="match status" value="1"/>
</dbReference>
<dbReference type="PANTHER" id="PTHR36573">
    <property type="entry name" value="INTERMEMBRANE PHOSPHOLIPID TRANSPORT SYSTEM BINDING PROTEIN MLAC"/>
    <property type="match status" value="1"/>
</dbReference>
<dbReference type="InterPro" id="IPR042245">
    <property type="entry name" value="Tgt2/MlaC_sf"/>
</dbReference>
<dbReference type="InterPro" id="IPR008869">
    <property type="entry name" value="MlaC/ttg2D"/>
</dbReference>
<feature type="signal peptide" evidence="1">
    <location>
        <begin position="1"/>
        <end position="21"/>
    </location>
</feature>
<organism evidence="2 3">
    <name type="scientific">Candidatus Avisuccinivibrio stercorigallinarum</name>
    <dbReference type="NCBI Taxonomy" id="2840704"/>
    <lineage>
        <taxon>Bacteria</taxon>
        <taxon>Pseudomonadati</taxon>
        <taxon>Pseudomonadota</taxon>
        <taxon>Gammaproteobacteria</taxon>
        <taxon>Aeromonadales</taxon>
        <taxon>Succinivibrionaceae</taxon>
        <taxon>Succinivibrionaceae incertae sedis</taxon>
        <taxon>Candidatus Avisuccinivibrio</taxon>
    </lineage>
</organism>
<proteinExistence type="predicted"/>
<dbReference type="PIRSF" id="PIRSF004649">
    <property type="entry name" value="MlaC"/>
    <property type="match status" value="1"/>
</dbReference>
<dbReference type="Proteomes" id="UP000823631">
    <property type="component" value="Unassembled WGS sequence"/>
</dbReference>
<sequence>MFKKFIAAAALCLCTIFPAMSAEVDMQDPYKMLTAVADETFGEIKQNADKVKTDPAYRRELIRTHLMPYVDITYAAYKVIGNNLKSTTKEEREAFTDAFADYVVAAYADALGKYDQQELIDPAYQQVPADETMVNIKFLIREPGKQDLELLFKLRKNSKTGEWRAYDMVAENISMLSAKQSELSPMIREKGIAAVTDILVKHNAGSNAGQSLSGDAQ</sequence>
<keyword evidence="1" id="KW-0732">Signal</keyword>
<evidence type="ECO:0000256" key="1">
    <source>
        <dbReference type="SAM" id="SignalP"/>
    </source>
</evidence>
<protein>
    <submittedName>
        <fullName evidence="2">ABC transporter substrate-binding protein</fullName>
    </submittedName>
</protein>
<accession>A0A9D9D8W5</accession>
<name>A0A9D9D8W5_9GAMM</name>
<feature type="chain" id="PRO_5039546845" evidence="1">
    <location>
        <begin position="22"/>
        <end position="217"/>
    </location>
</feature>
<dbReference type="PANTHER" id="PTHR36573:SF1">
    <property type="entry name" value="INTERMEMBRANE PHOSPHOLIPID TRANSPORT SYSTEM BINDING PROTEIN MLAC"/>
    <property type="match status" value="1"/>
</dbReference>
<evidence type="ECO:0000313" key="3">
    <source>
        <dbReference type="Proteomes" id="UP000823631"/>
    </source>
</evidence>
<reference evidence="2" key="2">
    <citation type="journal article" date="2021" name="PeerJ">
        <title>Extensive microbial diversity within the chicken gut microbiome revealed by metagenomics and culture.</title>
        <authorList>
            <person name="Gilroy R."/>
            <person name="Ravi A."/>
            <person name="Getino M."/>
            <person name="Pursley I."/>
            <person name="Horton D.L."/>
            <person name="Alikhan N.F."/>
            <person name="Baker D."/>
            <person name="Gharbi K."/>
            <person name="Hall N."/>
            <person name="Watson M."/>
            <person name="Adriaenssens E.M."/>
            <person name="Foster-Nyarko E."/>
            <person name="Jarju S."/>
            <person name="Secka A."/>
            <person name="Antonio M."/>
            <person name="Oren A."/>
            <person name="Chaudhuri R.R."/>
            <person name="La Ragione R."/>
            <person name="Hildebrand F."/>
            <person name="Pallen M.J."/>
        </authorList>
    </citation>
    <scope>NUCLEOTIDE SEQUENCE</scope>
    <source>
        <strain evidence="2">17213</strain>
    </source>
</reference>
<gene>
    <name evidence="2" type="ORF">IAB19_01425</name>
</gene>
<dbReference type="AlphaFoldDB" id="A0A9D9D8W5"/>
<dbReference type="EMBL" id="JADINH010000023">
    <property type="protein sequence ID" value="MBO8415025.1"/>
    <property type="molecule type" value="Genomic_DNA"/>
</dbReference>
<evidence type="ECO:0000313" key="2">
    <source>
        <dbReference type="EMBL" id="MBO8415025.1"/>
    </source>
</evidence>
<dbReference type="Pfam" id="PF05494">
    <property type="entry name" value="MlaC"/>
    <property type="match status" value="1"/>
</dbReference>